<dbReference type="EMBL" id="SRLB01000008">
    <property type="protein sequence ID" value="TGD99422.1"/>
    <property type="molecule type" value="Genomic_DNA"/>
</dbReference>
<evidence type="ECO:0000256" key="3">
    <source>
        <dbReference type="ARBA" id="ARBA00022598"/>
    </source>
</evidence>
<evidence type="ECO:0000256" key="1">
    <source>
        <dbReference type="ARBA" id="ARBA00004170"/>
    </source>
</evidence>
<dbReference type="Gene3D" id="3.40.50.12780">
    <property type="entry name" value="N-terminal domain of ligase-like"/>
    <property type="match status" value="1"/>
</dbReference>
<dbReference type="InterPro" id="IPR045851">
    <property type="entry name" value="AMP-bd_C_sf"/>
</dbReference>
<evidence type="ECO:0000313" key="11">
    <source>
        <dbReference type="Proteomes" id="UP000297535"/>
    </source>
</evidence>
<organism evidence="10 11">
    <name type="scientific">Methylobacterium nonmethylotrophicum</name>
    <dbReference type="NCBI Taxonomy" id="1141884"/>
    <lineage>
        <taxon>Bacteria</taxon>
        <taxon>Pseudomonadati</taxon>
        <taxon>Pseudomonadota</taxon>
        <taxon>Alphaproteobacteria</taxon>
        <taxon>Hyphomicrobiales</taxon>
        <taxon>Methylobacteriaceae</taxon>
        <taxon>Methylobacterium</taxon>
    </lineage>
</organism>
<dbReference type="CDD" id="cd04433">
    <property type="entry name" value="AFD_class_I"/>
    <property type="match status" value="1"/>
</dbReference>
<keyword evidence="4" id="KW-0472">Membrane</keyword>
<evidence type="ECO:0000313" key="10">
    <source>
        <dbReference type="EMBL" id="TGD99422.1"/>
    </source>
</evidence>
<keyword evidence="3 10" id="KW-0436">Ligase</keyword>
<evidence type="ECO:0000259" key="8">
    <source>
        <dbReference type="Pfam" id="PF00501"/>
    </source>
</evidence>
<evidence type="ECO:0000256" key="6">
    <source>
        <dbReference type="ARBA" id="ARBA00039545"/>
    </source>
</evidence>
<evidence type="ECO:0000256" key="4">
    <source>
        <dbReference type="ARBA" id="ARBA00023136"/>
    </source>
</evidence>
<dbReference type="EC" id="6.2.1.3" evidence="5"/>
<dbReference type="Pfam" id="PF00501">
    <property type="entry name" value="AMP-binding"/>
    <property type="match status" value="1"/>
</dbReference>
<comment type="subcellular location">
    <subcellularLocation>
        <location evidence="1">Membrane</location>
        <topology evidence="1">Peripheral membrane protein</topology>
    </subcellularLocation>
</comment>
<evidence type="ECO:0000256" key="2">
    <source>
        <dbReference type="ARBA" id="ARBA00005005"/>
    </source>
</evidence>
<dbReference type="SUPFAM" id="SSF56801">
    <property type="entry name" value="Acetyl-CoA synthetase-like"/>
    <property type="match status" value="1"/>
</dbReference>
<protein>
    <recommendedName>
        <fullName evidence="6">Long-chain-fatty-acid--CoA ligase</fullName>
        <ecNumber evidence="5">6.2.1.3</ecNumber>
    </recommendedName>
    <alternativeName>
        <fullName evidence="7">Long-chain acyl-CoA synthetase</fullName>
    </alternativeName>
</protein>
<comment type="pathway">
    <text evidence="2">Lipid metabolism; fatty acid beta-oxidation.</text>
</comment>
<sequence length="455" mass="48129">MFLRDGLRREAGRSDLFLSDRSERRDRAAIREAACRADLAGLIAGRSVMVATAGQMPAALAMLGLDGLARRMVLVPPGLTDDQVARIAADAEIDLCVADDDAPVPPALAGLPRLAPAEAASAGEAPAPQPTEWVLTTSGTTGAPKLVAHTLDGLAGGINTSATPEPGTVWSTFYDIRRYGGLQVFLRAVFGPSSLVLSDPAEPMRDYLLRAAAAGVTHILGTPSHWRLALMNAALTDLAPRYVRLSGEIADQAILDLLRATFPQARIAHAYASSEGGVGFTVEDGRAGFPASLVGSRSGIEIVVRDDALLVRSKRTGRRYLGAQAEPLTDAEGFVDTGDLVELRGERYHFLGRRSGVINVGGIKVQPEEVESVVNSHPLVSMSRVRPRPNPILGAVVEAEIVLVEGADASDAAALKRAIIAHCRPHLPKHKVPASVRFVPDLPLSTGGKLLRRAP</sequence>
<dbReference type="AlphaFoldDB" id="A0A4Z0NQW5"/>
<name>A0A4Z0NQW5_9HYPH</name>
<evidence type="ECO:0000256" key="7">
    <source>
        <dbReference type="ARBA" id="ARBA00042773"/>
    </source>
</evidence>
<dbReference type="Gene3D" id="3.30.300.30">
    <property type="match status" value="1"/>
</dbReference>
<gene>
    <name evidence="10" type="ORF">EU555_13025</name>
</gene>
<feature type="domain" description="AMP-dependent synthetase/ligase" evidence="8">
    <location>
        <begin position="40"/>
        <end position="308"/>
    </location>
</feature>
<dbReference type="PANTHER" id="PTHR43767">
    <property type="entry name" value="LONG-CHAIN-FATTY-ACID--COA LIGASE"/>
    <property type="match status" value="1"/>
</dbReference>
<feature type="domain" description="AMP-binding enzyme C-terminal" evidence="9">
    <location>
        <begin position="369"/>
        <end position="449"/>
    </location>
</feature>
<proteinExistence type="predicted"/>
<dbReference type="RefSeq" id="WP_135415054.1">
    <property type="nucleotide sequence ID" value="NZ_SRLB01000008.1"/>
</dbReference>
<dbReference type="GO" id="GO:0004467">
    <property type="term" value="F:long-chain fatty acid-CoA ligase activity"/>
    <property type="evidence" value="ECO:0007669"/>
    <property type="project" value="UniProtKB-EC"/>
</dbReference>
<dbReference type="Pfam" id="PF13193">
    <property type="entry name" value="AMP-binding_C"/>
    <property type="match status" value="1"/>
</dbReference>
<evidence type="ECO:0000256" key="5">
    <source>
        <dbReference type="ARBA" id="ARBA00026121"/>
    </source>
</evidence>
<dbReference type="Proteomes" id="UP000297535">
    <property type="component" value="Unassembled WGS sequence"/>
</dbReference>
<reference evidence="10 11" key="1">
    <citation type="submission" date="2019-04" db="EMBL/GenBank/DDBJ databases">
        <authorList>
            <person name="Feng G."/>
            <person name="Zhu H."/>
        </authorList>
    </citation>
    <scope>NUCLEOTIDE SEQUENCE [LARGE SCALE GENOMIC DNA]</scope>
    <source>
        <strain evidence="10 11">6HR-1</strain>
    </source>
</reference>
<accession>A0A4Z0NQW5</accession>
<dbReference type="InterPro" id="IPR025110">
    <property type="entry name" value="AMP-bd_C"/>
</dbReference>
<dbReference type="OrthoDB" id="7055148at2"/>
<evidence type="ECO:0000259" key="9">
    <source>
        <dbReference type="Pfam" id="PF13193"/>
    </source>
</evidence>
<dbReference type="InterPro" id="IPR042099">
    <property type="entry name" value="ANL_N_sf"/>
</dbReference>
<dbReference type="InterPro" id="IPR050237">
    <property type="entry name" value="ATP-dep_AMP-bd_enzyme"/>
</dbReference>
<dbReference type="InterPro" id="IPR020845">
    <property type="entry name" value="AMP-binding_CS"/>
</dbReference>
<dbReference type="PROSITE" id="PS00455">
    <property type="entry name" value="AMP_BINDING"/>
    <property type="match status" value="1"/>
</dbReference>
<dbReference type="GO" id="GO:0016020">
    <property type="term" value="C:membrane"/>
    <property type="evidence" value="ECO:0007669"/>
    <property type="project" value="UniProtKB-SubCell"/>
</dbReference>
<dbReference type="PANTHER" id="PTHR43767:SF8">
    <property type="entry name" value="LONG-CHAIN-FATTY-ACID--COA LIGASE"/>
    <property type="match status" value="1"/>
</dbReference>
<dbReference type="InterPro" id="IPR000873">
    <property type="entry name" value="AMP-dep_synth/lig_dom"/>
</dbReference>
<keyword evidence="11" id="KW-1185">Reference proteome</keyword>
<comment type="caution">
    <text evidence="10">The sequence shown here is derived from an EMBL/GenBank/DDBJ whole genome shotgun (WGS) entry which is preliminary data.</text>
</comment>